<dbReference type="KEGG" id="kphy:AOZ06_47185"/>
<dbReference type="Proteomes" id="UP000063699">
    <property type="component" value="Chromosome"/>
</dbReference>
<reference evidence="3 4" key="1">
    <citation type="submission" date="2015-07" db="EMBL/GenBank/DDBJ databases">
        <title>Genome sequencing of Kibdelosporangium phytohabitans.</title>
        <authorList>
            <person name="Qin S."/>
            <person name="Xing K."/>
        </authorList>
    </citation>
    <scope>NUCLEOTIDE SEQUENCE [LARGE SCALE GENOMIC DNA]</scope>
    <source>
        <strain evidence="3 4">KLBMP1111</strain>
    </source>
</reference>
<dbReference type="EMBL" id="CP012752">
    <property type="protein sequence ID" value="ALG13443.1"/>
    <property type="molecule type" value="Genomic_DNA"/>
</dbReference>
<keyword evidence="2" id="KW-0472">Membrane</keyword>
<feature type="transmembrane region" description="Helical" evidence="2">
    <location>
        <begin position="70"/>
        <end position="91"/>
    </location>
</feature>
<dbReference type="RefSeq" id="WP_054295331.1">
    <property type="nucleotide sequence ID" value="NZ_CP012752.1"/>
</dbReference>
<name>A0A0N9IAQ4_9PSEU</name>
<evidence type="ECO:0000256" key="1">
    <source>
        <dbReference type="SAM" id="MobiDB-lite"/>
    </source>
</evidence>
<keyword evidence="4" id="KW-1185">Reference proteome</keyword>
<accession>A0A0N9IAQ4</accession>
<evidence type="ECO:0000313" key="3">
    <source>
        <dbReference type="EMBL" id="ALG13443.1"/>
    </source>
</evidence>
<evidence type="ECO:0000256" key="2">
    <source>
        <dbReference type="SAM" id="Phobius"/>
    </source>
</evidence>
<gene>
    <name evidence="3" type="ORF">AOZ06_47185</name>
</gene>
<dbReference type="STRING" id="860235.AOZ06_47185"/>
<dbReference type="AlphaFoldDB" id="A0A0N9IAQ4"/>
<proteinExistence type="predicted"/>
<evidence type="ECO:0000313" key="4">
    <source>
        <dbReference type="Proteomes" id="UP000063699"/>
    </source>
</evidence>
<sequence>MPDEDNVHEMWSDRELDNAMAVLYPEVPVNREAQVKARAQLMQAAGADETVAPEQPEDTTRQRHRRVAPLAAVAAAVAVLVVGAVVVVSTASRDEVDPAQQPGSVMPRPPATSDSQHAPMPSMPDQPQNSLNNLATRVTETPLRPGQYRYIGARGWNRQNTQGQSGTTYVYRGEYRTERWIPANQEQEWLIRNQTTGNRQWLTGTEQQARADGAVYDTKLIRPDGETRARCGHFMTPKGQTCSKQTAGNIETANGSVKPPTDPREVYKMLADGSATHADPPLQFFRSAMGLLDGHQPVAVRRATLEALSRHPYLAVADTTTSDKRAAISVSIDFADGQIRVEILLDPANGNVIGRQTTALKDVDGAKAGDVLDEEVQSVGVADAIGVPQNR</sequence>
<keyword evidence="2" id="KW-0812">Transmembrane</keyword>
<protein>
    <submittedName>
        <fullName evidence="3">Uncharacterized protein</fullName>
    </submittedName>
</protein>
<keyword evidence="2" id="KW-1133">Transmembrane helix</keyword>
<dbReference type="OrthoDB" id="3387554at2"/>
<feature type="region of interest" description="Disordered" evidence="1">
    <location>
        <begin position="95"/>
        <end position="131"/>
    </location>
</feature>
<organism evidence="3 4">
    <name type="scientific">Kibdelosporangium phytohabitans</name>
    <dbReference type="NCBI Taxonomy" id="860235"/>
    <lineage>
        <taxon>Bacteria</taxon>
        <taxon>Bacillati</taxon>
        <taxon>Actinomycetota</taxon>
        <taxon>Actinomycetes</taxon>
        <taxon>Pseudonocardiales</taxon>
        <taxon>Pseudonocardiaceae</taxon>
        <taxon>Kibdelosporangium</taxon>
    </lineage>
</organism>